<sequence length="469" mass="54654">MGLAMMQMTIRAELENYLKKNGITINQFSEVSGVNSGTISNIINGNRPVAMQQLDRITEGMGLAEGSFYELYVEECFYQSALNWRRLGPLIFRCAELDKLDSIKQVVGVLMDNLSYAPALFETAEALFKQEKYTAAAILYESVAESEKYQHSERLALCQYRLFKIALCEDQEINLKAAVQFESFVNRLDEVDQLDALKDLANTYTSLRRMDKVEELAKEMGHKATILYKYRCEKDRKKEFFKEPTRPLFLYISYSNVLCTVAYGTRGEYDQALYYASLYADMSWVQENTDEAKQIISQFEGWSTANRYLYLLMKGNFDVLQEYIAHIEQQDEEVLPALYKIFQAANRYCWNVDDIILRFESNIELFKRQHGGTSTYNPQVTDDRYARFIIELSYYYLSKKEYDIGIDYLLYILEISSIINNEACLIRCVGLFEQYRSKSSFEAIQRYQNLISEVQRRNDEKNGFVIDSV</sequence>
<dbReference type="EMBL" id="BMFT01000002">
    <property type="protein sequence ID" value="GGH33360.1"/>
    <property type="molecule type" value="Genomic_DNA"/>
</dbReference>
<organism evidence="2 3">
    <name type="scientific">Paenibacillus segetis</name>
    <dbReference type="NCBI Taxonomy" id="1325360"/>
    <lineage>
        <taxon>Bacteria</taxon>
        <taxon>Bacillati</taxon>
        <taxon>Bacillota</taxon>
        <taxon>Bacilli</taxon>
        <taxon>Bacillales</taxon>
        <taxon>Paenibacillaceae</taxon>
        <taxon>Paenibacillus</taxon>
    </lineage>
</organism>
<evidence type="ECO:0000259" key="1">
    <source>
        <dbReference type="PROSITE" id="PS50943"/>
    </source>
</evidence>
<accession>A0ABQ1YPA5</accession>
<name>A0ABQ1YPA5_9BACL</name>
<feature type="domain" description="HTH cro/C1-type" evidence="1">
    <location>
        <begin position="14"/>
        <end position="68"/>
    </location>
</feature>
<gene>
    <name evidence="2" type="ORF">GCM10008013_38410</name>
</gene>
<evidence type="ECO:0000313" key="2">
    <source>
        <dbReference type="EMBL" id="GGH33360.1"/>
    </source>
</evidence>
<reference evidence="3" key="1">
    <citation type="journal article" date="2019" name="Int. J. Syst. Evol. Microbiol.">
        <title>The Global Catalogue of Microorganisms (GCM) 10K type strain sequencing project: providing services to taxonomists for standard genome sequencing and annotation.</title>
        <authorList>
            <consortium name="The Broad Institute Genomics Platform"/>
            <consortium name="The Broad Institute Genome Sequencing Center for Infectious Disease"/>
            <person name="Wu L."/>
            <person name="Ma J."/>
        </authorList>
    </citation>
    <scope>NUCLEOTIDE SEQUENCE [LARGE SCALE GENOMIC DNA]</scope>
    <source>
        <strain evidence="3">CGMCC 1.12769</strain>
    </source>
</reference>
<dbReference type="InterPro" id="IPR010982">
    <property type="entry name" value="Lambda_DNA-bd_dom_sf"/>
</dbReference>
<keyword evidence="3" id="KW-1185">Reference proteome</keyword>
<dbReference type="InterPro" id="IPR001387">
    <property type="entry name" value="Cro/C1-type_HTH"/>
</dbReference>
<dbReference type="SUPFAM" id="SSF47413">
    <property type="entry name" value="lambda repressor-like DNA-binding domains"/>
    <property type="match status" value="1"/>
</dbReference>
<dbReference type="SMART" id="SM00530">
    <property type="entry name" value="HTH_XRE"/>
    <property type="match status" value="1"/>
</dbReference>
<evidence type="ECO:0000313" key="3">
    <source>
        <dbReference type="Proteomes" id="UP000659344"/>
    </source>
</evidence>
<comment type="caution">
    <text evidence="2">The sequence shown here is derived from an EMBL/GenBank/DDBJ whole genome shotgun (WGS) entry which is preliminary data.</text>
</comment>
<dbReference type="CDD" id="cd00093">
    <property type="entry name" value="HTH_XRE"/>
    <property type="match status" value="1"/>
</dbReference>
<protein>
    <recommendedName>
        <fullName evidence="1">HTH cro/C1-type domain-containing protein</fullName>
    </recommendedName>
</protein>
<proteinExistence type="predicted"/>
<dbReference type="Proteomes" id="UP000659344">
    <property type="component" value="Unassembled WGS sequence"/>
</dbReference>
<dbReference type="PROSITE" id="PS50943">
    <property type="entry name" value="HTH_CROC1"/>
    <property type="match status" value="1"/>
</dbReference>
<dbReference type="Gene3D" id="1.10.260.40">
    <property type="entry name" value="lambda repressor-like DNA-binding domains"/>
    <property type="match status" value="1"/>
</dbReference>